<gene>
    <name evidence="4" type="ORF">P2G67_07875</name>
</gene>
<evidence type="ECO:0000313" key="4">
    <source>
        <dbReference type="EMBL" id="MDF2095891.1"/>
    </source>
</evidence>
<dbReference type="GO" id="GO:0008838">
    <property type="term" value="F:diaminopropionate ammonia-lyase activity"/>
    <property type="evidence" value="ECO:0007669"/>
    <property type="project" value="UniProtKB-EC"/>
</dbReference>
<name>A0ABT5YM34_9PROT</name>
<dbReference type="EC" id="4.3.1.15" evidence="4"/>
<dbReference type="CDD" id="cd00640">
    <property type="entry name" value="Trp-synth-beta_II"/>
    <property type="match status" value="1"/>
</dbReference>
<evidence type="ECO:0000256" key="2">
    <source>
        <dbReference type="ARBA" id="ARBA00022898"/>
    </source>
</evidence>
<dbReference type="RefSeq" id="WP_275821773.1">
    <property type="nucleotide sequence ID" value="NZ_JARHUD010000004.1"/>
</dbReference>
<organism evidence="4 5">
    <name type="scientific">Aquibaculum arenosum</name>
    <dbReference type="NCBI Taxonomy" id="3032591"/>
    <lineage>
        <taxon>Bacteria</taxon>
        <taxon>Pseudomonadati</taxon>
        <taxon>Pseudomonadota</taxon>
        <taxon>Alphaproteobacteria</taxon>
        <taxon>Rhodospirillales</taxon>
        <taxon>Rhodovibrionaceae</taxon>
        <taxon>Aquibaculum</taxon>
    </lineage>
</organism>
<protein>
    <submittedName>
        <fullName evidence="4">Diaminopropionate ammonia-lyase</fullName>
        <ecNumber evidence="4">4.3.1.15</ecNumber>
    </submittedName>
</protein>
<proteinExistence type="predicted"/>
<dbReference type="Proteomes" id="UP001215503">
    <property type="component" value="Unassembled WGS sequence"/>
</dbReference>
<comment type="caution">
    <text evidence="4">The sequence shown here is derived from an EMBL/GenBank/DDBJ whole genome shotgun (WGS) entry which is preliminary data.</text>
</comment>
<accession>A0ABT5YM34</accession>
<feature type="domain" description="Tryptophan synthase beta chain-like PALP" evidence="3">
    <location>
        <begin position="45"/>
        <end position="367"/>
    </location>
</feature>
<dbReference type="PANTHER" id="PTHR42937">
    <property type="match status" value="1"/>
</dbReference>
<evidence type="ECO:0000259" key="3">
    <source>
        <dbReference type="Pfam" id="PF00291"/>
    </source>
</evidence>
<keyword evidence="2" id="KW-0663">Pyridoxal phosphate</keyword>
<dbReference type="Pfam" id="PF00291">
    <property type="entry name" value="PALP"/>
    <property type="match status" value="1"/>
</dbReference>
<dbReference type="SUPFAM" id="SSF53686">
    <property type="entry name" value="Tryptophan synthase beta subunit-like PLP-dependent enzymes"/>
    <property type="match status" value="1"/>
</dbReference>
<dbReference type="EMBL" id="JARHUD010000004">
    <property type="protein sequence ID" value="MDF2095891.1"/>
    <property type="molecule type" value="Genomic_DNA"/>
</dbReference>
<dbReference type="InterPro" id="IPR001926">
    <property type="entry name" value="TrpB-like_PALP"/>
</dbReference>
<reference evidence="4 5" key="1">
    <citation type="submission" date="2023-03" db="EMBL/GenBank/DDBJ databases">
        <title>Fodinicurvata sp. CAU 1616 isolated from sea sendiment.</title>
        <authorList>
            <person name="Kim W."/>
        </authorList>
    </citation>
    <scope>NUCLEOTIDE SEQUENCE [LARGE SCALE GENOMIC DNA]</scope>
    <source>
        <strain evidence="4 5">CAU 1616</strain>
    </source>
</reference>
<dbReference type="Gene3D" id="3.40.50.1100">
    <property type="match status" value="3"/>
</dbReference>
<dbReference type="InterPro" id="IPR036052">
    <property type="entry name" value="TrpB-like_PALP_sf"/>
</dbReference>
<keyword evidence="4" id="KW-0456">Lyase</keyword>
<sequence length="401" mass="41903">MLQPPPRILDQAHLTVTQGPWPAALDAVLSPAMAEAALTEIADWPGYAPTPIHRLDRLAEALGLGAIYYKDEGHRFALESFKALGGAYGVLRLAAAQVAERSGATPALSRIRAGEFREQLHELTVTTATDGNHGRSVAWGAQMAGCRCRIYIHATVSSGRQQAMEALGAEVVRIEGDYDESVIRCARDSEENGWFVVSDTSYEGYTEVPREVMAGYSVMASEALEQLADAPPTHLFIQGGVGGVAAALCARFWQGLGERRPRTVVVEPASAACILATARAGSPTQVPLEEETLMAGLSCGTISLLAWDILKAGASDYLSIGEEGVAPAMRLLASGEAGGGAIVAGESAVAGLIGLTAAAQDEALRAGLGLGPDSRVFLLGSEGATDPDIYRRLVGSGPHSV</sequence>
<dbReference type="PANTHER" id="PTHR42937:SF1">
    <property type="entry name" value="DIAMINOPROPIONATE AMMONIA-LYASE"/>
    <property type="match status" value="1"/>
</dbReference>
<keyword evidence="5" id="KW-1185">Reference proteome</keyword>
<evidence type="ECO:0000256" key="1">
    <source>
        <dbReference type="ARBA" id="ARBA00001933"/>
    </source>
</evidence>
<evidence type="ECO:0000313" key="5">
    <source>
        <dbReference type="Proteomes" id="UP001215503"/>
    </source>
</evidence>
<comment type="cofactor">
    <cofactor evidence="1">
        <name>pyridoxal 5'-phosphate</name>
        <dbReference type="ChEBI" id="CHEBI:597326"/>
    </cofactor>
</comment>
<dbReference type="NCBIfam" id="NF006058">
    <property type="entry name" value="PRK08206.1"/>
    <property type="match status" value="1"/>
</dbReference>